<evidence type="ECO:0000313" key="2">
    <source>
        <dbReference type="Proteomes" id="UP001165366"/>
    </source>
</evidence>
<comment type="caution">
    <text evidence="1">The sequence shown here is derived from an EMBL/GenBank/DDBJ whole genome shotgun (WGS) entry which is preliminary data.</text>
</comment>
<dbReference type="RefSeq" id="WP_237852984.1">
    <property type="nucleotide sequence ID" value="NZ_JAKLWS010000005.1"/>
</dbReference>
<protein>
    <submittedName>
        <fullName evidence="1">Type II toxin-antitoxin system VapC family toxin</fullName>
    </submittedName>
</protein>
<dbReference type="InterPro" id="IPR029060">
    <property type="entry name" value="PIN-like_dom_sf"/>
</dbReference>
<dbReference type="Proteomes" id="UP001165366">
    <property type="component" value="Unassembled WGS sequence"/>
</dbReference>
<dbReference type="CDD" id="cd18687">
    <property type="entry name" value="PIN_VapC-like"/>
    <property type="match status" value="1"/>
</dbReference>
<dbReference type="SUPFAM" id="SSF88723">
    <property type="entry name" value="PIN domain-like"/>
    <property type="match status" value="1"/>
</dbReference>
<accession>A0ABS9KBD4</accession>
<keyword evidence="2" id="KW-1185">Reference proteome</keyword>
<sequence length="154" mass="17747">MEISRIYLDTSVIGGCLDKEFKSWSNGLMKDFRLKNYLPVLSELTFDEISRAPNPVKGILKQLIEHDPEILEITESALELSEEYLRKEILTPKFRDDALHIALASLANVDVLGSWNFRHIVHDDKIRLFNAVNLESGLKTIDIYSPREVINYEE</sequence>
<evidence type="ECO:0000313" key="1">
    <source>
        <dbReference type="EMBL" id="MCG2588140.1"/>
    </source>
</evidence>
<name>A0ABS9KBD4_9BACT</name>
<organism evidence="1 2">
    <name type="scientific">Rhodohalobacter sulfatireducens</name>
    <dbReference type="NCBI Taxonomy" id="2911366"/>
    <lineage>
        <taxon>Bacteria</taxon>
        <taxon>Pseudomonadati</taxon>
        <taxon>Balneolota</taxon>
        <taxon>Balneolia</taxon>
        <taxon>Balneolales</taxon>
        <taxon>Balneolaceae</taxon>
        <taxon>Rhodohalobacter</taxon>
    </lineage>
</organism>
<gene>
    <name evidence="1" type="ORF">L6773_06155</name>
</gene>
<reference evidence="1" key="1">
    <citation type="submission" date="2022-01" db="EMBL/GenBank/DDBJ databases">
        <authorList>
            <person name="Wang Y."/>
        </authorList>
    </citation>
    <scope>NUCLEOTIDE SEQUENCE</scope>
    <source>
        <strain evidence="1">WB101</strain>
    </source>
</reference>
<reference evidence="1" key="2">
    <citation type="submission" date="2024-05" db="EMBL/GenBank/DDBJ databases">
        <title>Rhodohalobacter halophilus gen. nov., sp. nov., a moderately halophilic member of the family Balneolaceae.</title>
        <authorList>
            <person name="Xia J."/>
        </authorList>
    </citation>
    <scope>NUCLEOTIDE SEQUENCE</scope>
    <source>
        <strain evidence="1">WB101</strain>
    </source>
</reference>
<dbReference type="EMBL" id="JAKLWS010000005">
    <property type="protein sequence ID" value="MCG2588140.1"/>
    <property type="molecule type" value="Genomic_DNA"/>
</dbReference>
<proteinExistence type="predicted"/>